<dbReference type="EC" id="2.4.-.-" evidence="3"/>
<dbReference type="Gene3D" id="3.40.50.2000">
    <property type="entry name" value="Glycogen Phosphorylase B"/>
    <property type="match status" value="2"/>
</dbReference>
<keyword evidence="3" id="KW-0328">Glycosyltransferase</keyword>
<evidence type="ECO:0000313" key="4">
    <source>
        <dbReference type="Proteomes" id="UP001207228"/>
    </source>
</evidence>
<feature type="domain" description="Glycosyl transferase family 1" evidence="1">
    <location>
        <begin position="187"/>
        <end position="345"/>
    </location>
</feature>
<protein>
    <submittedName>
        <fullName evidence="3">Glycosyltransferase</fullName>
        <ecNumber evidence="3">2.4.-.-</ecNumber>
    </submittedName>
</protein>
<sequence length="369" mass="42219">MRIAFVIDGLQVGGAEKFMISVVNMLISKGCDPVIILLSDRKALIGELDERIPVYTVLRTSKYNLSVSKRIKDIIKEKEIRKVFCINTYAFFLTKLSFLFDRETKFYLSLHSTIPDSFKVYIQNIIYFRLISRNDHIIFICNNQMKYLQKKYYLSSAYKVVIYNGIDTAHYKPNSSLPKELSILDENYRLYPDDKVILNVARLYPEKGHLEAIKALAILHKDYNYKAHLLFVGGGDPDYAHHLKEQVAALSLESYVYFAGNQTDVRKFYCASDIFTLTSYSIETFSLAALEAMSYGLPCSLTEIGGANEMVVEGLTGALSKAKDPYSIAASWHKLLTSVLNKKKIRNYVVNKFSSQRMLKEYYQLICSS</sequence>
<reference evidence="3 4" key="1">
    <citation type="submission" date="2022-11" db="EMBL/GenBank/DDBJ databases">
        <title>The characterization of three novel Bacteroidetes species and genomic analysis of their roles in tidal elemental geochemical cycles.</title>
        <authorList>
            <person name="Ma K.-J."/>
        </authorList>
    </citation>
    <scope>NUCLEOTIDE SEQUENCE [LARGE SCALE GENOMIC DNA]</scope>
    <source>
        <strain evidence="3 4">M82</strain>
    </source>
</reference>
<dbReference type="Proteomes" id="UP001207228">
    <property type="component" value="Unassembled WGS sequence"/>
</dbReference>
<keyword evidence="3" id="KW-0808">Transferase</keyword>
<dbReference type="InterPro" id="IPR001296">
    <property type="entry name" value="Glyco_trans_1"/>
</dbReference>
<name>A0ABT3RGL8_9BACT</name>
<gene>
    <name evidence="3" type="ORF">OO017_13570</name>
</gene>
<dbReference type="SUPFAM" id="SSF53756">
    <property type="entry name" value="UDP-Glycosyltransferase/glycogen phosphorylase"/>
    <property type="match status" value="1"/>
</dbReference>
<dbReference type="Pfam" id="PF13439">
    <property type="entry name" value="Glyco_transf_4"/>
    <property type="match status" value="1"/>
</dbReference>
<comment type="caution">
    <text evidence="3">The sequence shown here is derived from an EMBL/GenBank/DDBJ whole genome shotgun (WGS) entry which is preliminary data.</text>
</comment>
<dbReference type="InterPro" id="IPR028098">
    <property type="entry name" value="Glyco_trans_4-like_N"/>
</dbReference>
<feature type="domain" description="Glycosyltransferase subfamily 4-like N-terminal" evidence="2">
    <location>
        <begin position="12"/>
        <end position="169"/>
    </location>
</feature>
<dbReference type="PANTHER" id="PTHR12526">
    <property type="entry name" value="GLYCOSYLTRANSFERASE"/>
    <property type="match status" value="1"/>
</dbReference>
<evidence type="ECO:0000259" key="2">
    <source>
        <dbReference type="Pfam" id="PF13439"/>
    </source>
</evidence>
<dbReference type="EMBL" id="JAPFQO010000008">
    <property type="protein sequence ID" value="MCX2740981.1"/>
    <property type="molecule type" value="Genomic_DNA"/>
</dbReference>
<dbReference type="Pfam" id="PF00534">
    <property type="entry name" value="Glycos_transf_1"/>
    <property type="match status" value="1"/>
</dbReference>
<proteinExistence type="predicted"/>
<evidence type="ECO:0000259" key="1">
    <source>
        <dbReference type="Pfam" id="PF00534"/>
    </source>
</evidence>
<evidence type="ECO:0000313" key="3">
    <source>
        <dbReference type="EMBL" id="MCX2740981.1"/>
    </source>
</evidence>
<accession>A0ABT3RGL8</accession>
<dbReference type="RefSeq" id="WP_266053054.1">
    <property type="nucleotide sequence ID" value="NZ_JAPFQO010000008.1"/>
</dbReference>
<organism evidence="3 4">
    <name type="scientific">Pontibacter anaerobius</name>
    <dbReference type="NCBI Taxonomy" id="2993940"/>
    <lineage>
        <taxon>Bacteria</taxon>
        <taxon>Pseudomonadati</taxon>
        <taxon>Bacteroidota</taxon>
        <taxon>Cytophagia</taxon>
        <taxon>Cytophagales</taxon>
        <taxon>Hymenobacteraceae</taxon>
        <taxon>Pontibacter</taxon>
    </lineage>
</organism>
<dbReference type="GO" id="GO:0016757">
    <property type="term" value="F:glycosyltransferase activity"/>
    <property type="evidence" value="ECO:0007669"/>
    <property type="project" value="UniProtKB-KW"/>
</dbReference>
<keyword evidence="4" id="KW-1185">Reference proteome</keyword>